<dbReference type="InterPro" id="IPR030386">
    <property type="entry name" value="G_GB1_RHD3_dom"/>
</dbReference>
<dbReference type="PANTHER" id="PTHR10751">
    <property type="entry name" value="GUANYLATE BINDING PROTEIN"/>
    <property type="match status" value="1"/>
</dbReference>
<reference evidence="6 7" key="1">
    <citation type="submission" date="2020-04" db="EMBL/GenBank/DDBJ databases">
        <authorList>
            <person name="Wallbank WR R."/>
            <person name="Pardo Diaz C."/>
            <person name="Kozak K."/>
            <person name="Martin S."/>
            <person name="Jiggins C."/>
            <person name="Moest M."/>
            <person name="Warren A I."/>
            <person name="Byers J.R.P. K."/>
            <person name="Montejo-Kovacevich G."/>
            <person name="Yen C E."/>
        </authorList>
    </citation>
    <scope>NUCLEOTIDE SEQUENCE [LARGE SCALE GENOMIC DNA]</scope>
</reference>
<protein>
    <recommendedName>
        <fullName evidence="5">GB1/RHD3-type G domain-containing protein</fullName>
    </recommendedName>
</protein>
<gene>
    <name evidence="6" type="ORF">APLA_LOCUS15292</name>
</gene>
<evidence type="ECO:0000259" key="5">
    <source>
        <dbReference type="PROSITE" id="PS51715"/>
    </source>
</evidence>
<comment type="caution">
    <text evidence="6">The sequence shown here is derived from an EMBL/GenBank/DDBJ whole genome shotgun (WGS) entry which is preliminary data.</text>
</comment>
<name>A0A8S1BD25_ARCPL</name>
<dbReference type="Gene3D" id="1.20.58.420">
    <property type="entry name" value="AHSP"/>
    <property type="match status" value="2"/>
</dbReference>
<dbReference type="InterPro" id="IPR015894">
    <property type="entry name" value="Guanylate-bd_N"/>
</dbReference>
<evidence type="ECO:0000313" key="7">
    <source>
        <dbReference type="Proteomes" id="UP000494106"/>
    </source>
</evidence>
<sequence>MSAIVIMLQQWKQRKYIYFYNPTGSILVGRINELFIYDTSNMSGKSQQKREGLQVVKVSEEPGRRYVLDEEALESVLLRDDIRNLPVVVVSVAGAFRGGKSFILDFFLRYLKASTESQLTKEWLGSEDELLEGFDWRGGSESNTKGIHIWPEPIVVSTPQTDEKVVVLLMDTQGTFDMESDMGDNSSIFALSTLLSSVQIYNLRANIGEDDLQHLQLFTEYGKLVCNTEGKAFQTLLFLVRDWFSPYEHPYGYIGGEGLLNKRFQPKLKQKKQVKEVREHIHSCFEKLQCFLMPFPGPMVANAQFKGRLCDIEKEFKESLLELVPSLLDPNKLTRKIINGHEVRAQGLLEFFKSYVDIFNSEDLPQATTIFEATVDACMMSVLREARERYESNMEPNIVENQTISTNIMQELHSSAVAAAVTYFEGKKKLGSEDNVKAHLVDLKKNDAKVRVTMSDAKKAYEDVVSAVCGDQSRLCLHVQDLRSVHLKAIQAALDVFDLTRAKVPQESDIDRKMLIESLEKHYEYLCTVNEQNNRNATLEARELYLTQMKDGVDQQGVSSEALRARHEEALHAATRHFQSLRNHPTQEQTDPDLEQLQKDIESYFASFKKANAHSNLLAMQIAEYAYNNYVSLEWVPHSCCFHPRALQEMHEEAKKCALKQFLADRTESIDDEYKDKLIANLEIRYGALQKNNNYNNKQAVDQAYGEYIREMDNYSRPGVKALFIVTFLVKSFSWSKYHEKAKKKAMNVFNEKRRGATYDDDEHLNELKEKIDEAYGDYKNPLKSLGREIGL</sequence>
<keyword evidence="7" id="KW-1185">Reference proteome</keyword>
<dbReference type="InterPro" id="IPR036543">
    <property type="entry name" value="Guanylate-bd_C_sf"/>
</dbReference>
<keyword evidence="3" id="KW-0342">GTP-binding</keyword>
<dbReference type="SUPFAM" id="SSF52540">
    <property type="entry name" value="P-loop containing nucleoside triphosphate hydrolases"/>
    <property type="match status" value="1"/>
</dbReference>
<dbReference type="Proteomes" id="UP000494106">
    <property type="component" value="Unassembled WGS sequence"/>
</dbReference>
<accession>A0A8S1BD25</accession>
<dbReference type="PROSITE" id="PS51715">
    <property type="entry name" value="G_GB1_RHD3"/>
    <property type="match status" value="1"/>
</dbReference>
<feature type="domain" description="GB1/RHD3-type G" evidence="5">
    <location>
        <begin position="84"/>
        <end position="332"/>
    </location>
</feature>
<dbReference type="SUPFAM" id="SSF48340">
    <property type="entry name" value="Interferon-induced guanylate-binding protein 1 (GBP1), C-terminal domain"/>
    <property type="match status" value="2"/>
</dbReference>
<dbReference type="GO" id="GO:0005525">
    <property type="term" value="F:GTP binding"/>
    <property type="evidence" value="ECO:0007669"/>
    <property type="project" value="UniProtKB-KW"/>
</dbReference>
<evidence type="ECO:0000256" key="2">
    <source>
        <dbReference type="ARBA" id="ARBA00022801"/>
    </source>
</evidence>
<comment type="similarity">
    <text evidence="4">Belongs to the TRAFAC class dynamin-like GTPase superfamily. GB1/RHD3 GTPase family.</text>
</comment>
<evidence type="ECO:0000256" key="4">
    <source>
        <dbReference type="PROSITE-ProRule" id="PRU01052"/>
    </source>
</evidence>
<keyword evidence="1" id="KW-0547">Nucleotide-binding</keyword>
<dbReference type="InterPro" id="IPR027417">
    <property type="entry name" value="P-loop_NTPase"/>
</dbReference>
<evidence type="ECO:0000256" key="3">
    <source>
        <dbReference type="ARBA" id="ARBA00023134"/>
    </source>
</evidence>
<dbReference type="CDD" id="cd01851">
    <property type="entry name" value="GBP"/>
    <property type="match status" value="1"/>
</dbReference>
<evidence type="ECO:0000256" key="1">
    <source>
        <dbReference type="ARBA" id="ARBA00022741"/>
    </source>
</evidence>
<dbReference type="GO" id="GO:0003924">
    <property type="term" value="F:GTPase activity"/>
    <property type="evidence" value="ECO:0007669"/>
    <property type="project" value="InterPro"/>
</dbReference>
<dbReference type="OrthoDB" id="7788754at2759"/>
<organism evidence="6 7">
    <name type="scientific">Arctia plantaginis</name>
    <name type="common">Wood tiger moth</name>
    <name type="synonym">Phalaena plantaginis</name>
    <dbReference type="NCBI Taxonomy" id="874455"/>
    <lineage>
        <taxon>Eukaryota</taxon>
        <taxon>Metazoa</taxon>
        <taxon>Ecdysozoa</taxon>
        <taxon>Arthropoda</taxon>
        <taxon>Hexapoda</taxon>
        <taxon>Insecta</taxon>
        <taxon>Pterygota</taxon>
        <taxon>Neoptera</taxon>
        <taxon>Endopterygota</taxon>
        <taxon>Lepidoptera</taxon>
        <taxon>Glossata</taxon>
        <taxon>Ditrysia</taxon>
        <taxon>Noctuoidea</taxon>
        <taxon>Erebidae</taxon>
        <taxon>Arctiinae</taxon>
        <taxon>Arctia</taxon>
    </lineage>
</organism>
<dbReference type="Gene3D" id="3.40.50.300">
    <property type="entry name" value="P-loop containing nucleotide triphosphate hydrolases"/>
    <property type="match status" value="1"/>
</dbReference>
<dbReference type="AlphaFoldDB" id="A0A8S1BD25"/>
<dbReference type="Pfam" id="PF02263">
    <property type="entry name" value="GBP"/>
    <property type="match status" value="1"/>
</dbReference>
<proteinExistence type="inferred from homology"/>
<keyword evidence="2" id="KW-0378">Hydrolase</keyword>
<dbReference type="EMBL" id="CADEBC010000586">
    <property type="protein sequence ID" value="CAB3256280.1"/>
    <property type="molecule type" value="Genomic_DNA"/>
</dbReference>
<evidence type="ECO:0000313" key="6">
    <source>
        <dbReference type="EMBL" id="CAB3256280.1"/>
    </source>
</evidence>